<dbReference type="GO" id="GO:0008233">
    <property type="term" value="F:peptidase activity"/>
    <property type="evidence" value="ECO:0007669"/>
    <property type="project" value="UniProtKB-KW"/>
</dbReference>
<feature type="region of interest" description="Disordered" evidence="5">
    <location>
        <begin position="310"/>
        <end position="340"/>
    </location>
</feature>
<dbReference type="Pfam" id="PF01734">
    <property type="entry name" value="Patatin"/>
    <property type="match status" value="1"/>
</dbReference>
<evidence type="ECO:0000256" key="5">
    <source>
        <dbReference type="SAM" id="MobiDB-lite"/>
    </source>
</evidence>
<reference evidence="8" key="1">
    <citation type="submission" date="2018-09" db="EMBL/GenBank/DDBJ databases">
        <authorList>
            <person name="Zhu H."/>
        </authorList>
    </citation>
    <scope>NUCLEOTIDE SEQUENCE [LARGE SCALE GENOMIC DNA]</scope>
    <source>
        <strain evidence="8">K1S02-23</strain>
    </source>
</reference>
<evidence type="ECO:0000256" key="1">
    <source>
        <dbReference type="ARBA" id="ARBA00022801"/>
    </source>
</evidence>
<dbReference type="GO" id="GO:0016042">
    <property type="term" value="P:lipid catabolic process"/>
    <property type="evidence" value="ECO:0007669"/>
    <property type="project" value="UniProtKB-UniRule"/>
</dbReference>
<gene>
    <name evidence="7" type="ORF">D3878_07785</name>
</gene>
<evidence type="ECO:0000313" key="8">
    <source>
        <dbReference type="Proteomes" id="UP000266327"/>
    </source>
</evidence>
<dbReference type="InterPro" id="IPR002641">
    <property type="entry name" value="PNPLA_dom"/>
</dbReference>
<keyword evidence="7" id="KW-0645">Protease</keyword>
<dbReference type="EMBL" id="QYUQ01000002">
    <property type="protein sequence ID" value="RJG01499.1"/>
    <property type="molecule type" value="Genomic_DNA"/>
</dbReference>
<feature type="compositionally biased region" description="Basic and acidic residues" evidence="5">
    <location>
        <begin position="310"/>
        <end position="322"/>
    </location>
</feature>
<keyword evidence="3 4" id="KW-0443">Lipid metabolism</keyword>
<dbReference type="Proteomes" id="UP000266327">
    <property type="component" value="Unassembled WGS sequence"/>
</dbReference>
<dbReference type="OrthoDB" id="5290098at2"/>
<comment type="caution">
    <text evidence="7">The sequence shown here is derived from an EMBL/GenBank/DDBJ whole genome shotgun (WGS) entry which is preliminary data.</text>
</comment>
<dbReference type="Gene3D" id="3.40.1090.10">
    <property type="entry name" value="Cytosolic phospholipase A2 catalytic domain"/>
    <property type="match status" value="1"/>
</dbReference>
<keyword evidence="8" id="KW-1185">Reference proteome</keyword>
<evidence type="ECO:0000256" key="3">
    <source>
        <dbReference type="ARBA" id="ARBA00023098"/>
    </source>
</evidence>
<dbReference type="AlphaFoldDB" id="A0A3A3G3W8"/>
<evidence type="ECO:0000259" key="6">
    <source>
        <dbReference type="PROSITE" id="PS51635"/>
    </source>
</evidence>
<dbReference type="SUPFAM" id="SSF52151">
    <property type="entry name" value="FabD/lysophospholipase-like"/>
    <property type="match status" value="1"/>
</dbReference>
<name>A0A3A3G3W8_9BURK</name>
<feature type="active site" description="Proton acceptor" evidence="4">
    <location>
        <position position="159"/>
    </location>
</feature>
<evidence type="ECO:0000256" key="4">
    <source>
        <dbReference type="PROSITE-ProRule" id="PRU01161"/>
    </source>
</evidence>
<dbReference type="GO" id="GO:0006508">
    <property type="term" value="P:proteolysis"/>
    <property type="evidence" value="ECO:0007669"/>
    <property type="project" value="UniProtKB-KW"/>
</dbReference>
<dbReference type="InterPro" id="IPR016035">
    <property type="entry name" value="Acyl_Trfase/lysoPLipase"/>
</dbReference>
<proteinExistence type="predicted"/>
<feature type="region of interest" description="Disordered" evidence="5">
    <location>
        <begin position="194"/>
        <end position="214"/>
    </location>
</feature>
<dbReference type="PANTHER" id="PTHR14226">
    <property type="entry name" value="NEUROPATHY TARGET ESTERASE/SWISS CHEESE D.MELANOGASTER"/>
    <property type="match status" value="1"/>
</dbReference>
<dbReference type="RefSeq" id="WP_119784947.1">
    <property type="nucleotide sequence ID" value="NZ_QYUQ01000002.1"/>
</dbReference>
<accession>A0A3A3G3W8</accession>
<keyword evidence="1 4" id="KW-0378">Hydrolase</keyword>
<keyword evidence="2 4" id="KW-0442">Lipid degradation</keyword>
<feature type="active site" description="Nucleophile" evidence="4">
    <location>
        <position position="45"/>
    </location>
</feature>
<sequence>MTAKNDPKTVSLVLGSGGARGFAHIGVIHWLVENGYEIKSISGASIGALIGGIYATGKLDRYARWVSTLQKMDVVRLLDPALSRAGLIKGDRIIEQLRRLIGDVNIEDLPISFVAVAMDFHTGKEVWLSKGNLFDAIRGSIAIPMIFTPFEIGGRFLIDGGTVNPVPIAPTLNDRTDLTVVVGLSGRDETRLAHPHAHLQPSTPTSMPTPQAKAAPPPYRRRILGFMESLARIQAGATPPIGMVDVALKAMDTMQAAITRFKLAAYSPDVVIEIPHNACQIHEFWRAEEMISLGKARAARAFSRQQIEHEPGYGHEAPHGDTKPIAGPDMDSRPGKKKIV</sequence>
<evidence type="ECO:0000256" key="2">
    <source>
        <dbReference type="ARBA" id="ARBA00022963"/>
    </source>
</evidence>
<feature type="compositionally biased region" description="Low complexity" evidence="5">
    <location>
        <begin position="201"/>
        <end position="210"/>
    </location>
</feature>
<evidence type="ECO:0000313" key="7">
    <source>
        <dbReference type="EMBL" id="RJG01499.1"/>
    </source>
</evidence>
<dbReference type="PROSITE" id="PS51635">
    <property type="entry name" value="PNPLA"/>
    <property type="match status" value="1"/>
</dbReference>
<feature type="short sequence motif" description="DGA/G" evidence="4">
    <location>
        <begin position="159"/>
        <end position="161"/>
    </location>
</feature>
<dbReference type="InterPro" id="IPR050301">
    <property type="entry name" value="NTE"/>
</dbReference>
<dbReference type="PANTHER" id="PTHR14226:SF76">
    <property type="entry name" value="NTE FAMILY PROTEIN RSSA"/>
    <property type="match status" value="1"/>
</dbReference>
<protein>
    <submittedName>
        <fullName evidence="7">Serine protease</fullName>
    </submittedName>
</protein>
<feature type="domain" description="PNPLA" evidence="6">
    <location>
        <begin position="12"/>
        <end position="172"/>
    </location>
</feature>
<organism evidence="7 8">
    <name type="scientific">Noviherbaspirillum sedimenti</name>
    <dbReference type="NCBI Taxonomy" id="2320865"/>
    <lineage>
        <taxon>Bacteria</taxon>
        <taxon>Pseudomonadati</taxon>
        <taxon>Pseudomonadota</taxon>
        <taxon>Betaproteobacteria</taxon>
        <taxon>Burkholderiales</taxon>
        <taxon>Oxalobacteraceae</taxon>
        <taxon>Noviherbaspirillum</taxon>
    </lineage>
</organism>
<feature type="short sequence motif" description="GXSXG" evidence="4">
    <location>
        <begin position="43"/>
        <end position="47"/>
    </location>
</feature>
<comment type="caution">
    <text evidence="4">Lacks conserved residue(s) required for the propagation of feature annotation.</text>
</comment>